<feature type="binding site" evidence="17">
    <location>
        <position position="449"/>
    </location>
    <ligand>
        <name>Zn(2+)</name>
        <dbReference type="ChEBI" id="CHEBI:29105"/>
        <note>catalytic</note>
    </ligand>
</feature>
<evidence type="ECO:0000256" key="11">
    <source>
        <dbReference type="ARBA" id="ARBA00022833"/>
    </source>
</evidence>
<keyword evidence="12 15" id="KW-0482">Metalloprotease</keyword>
<dbReference type="GO" id="GO:0006508">
    <property type="term" value="P:proteolysis"/>
    <property type="evidence" value="ECO:0007669"/>
    <property type="project" value="UniProtKB-KW"/>
</dbReference>
<dbReference type="MEROPS" id="M49.006"/>
<keyword evidence="11 15" id="KW-0862">Zinc</keyword>
<dbReference type="InterPro" id="IPR039461">
    <property type="entry name" value="Peptidase_M49"/>
</dbReference>
<evidence type="ECO:0000256" key="5">
    <source>
        <dbReference type="ARBA" id="ARBA00014713"/>
    </source>
</evidence>
<name>A0A0C3SAE9_PHLG1</name>
<evidence type="ECO:0000256" key="15">
    <source>
        <dbReference type="PIRNR" id="PIRNR007828"/>
    </source>
</evidence>
<evidence type="ECO:0000256" key="9">
    <source>
        <dbReference type="ARBA" id="ARBA00022723"/>
    </source>
</evidence>
<evidence type="ECO:0000313" key="18">
    <source>
        <dbReference type="EMBL" id="KIP09147.1"/>
    </source>
</evidence>
<accession>A0A0C3SAE9</accession>
<dbReference type="PANTHER" id="PTHR23422:SF11">
    <property type="entry name" value="DIPEPTIDYL PEPTIDASE 3"/>
    <property type="match status" value="1"/>
</dbReference>
<feature type="active site" evidence="16">
    <location>
        <position position="445"/>
    </location>
</feature>
<dbReference type="FunFam" id="3.30.540.30:FF:000001">
    <property type="entry name" value="Dipeptidyl peptidase 3"/>
    <property type="match status" value="1"/>
</dbReference>
<feature type="binding site" evidence="17">
    <location>
        <position position="444"/>
    </location>
    <ligand>
        <name>Zn(2+)</name>
        <dbReference type="ChEBI" id="CHEBI:29105"/>
        <note>catalytic</note>
    </ligand>
</feature>
<evidence type="ECO:0000256" key="1">
    <source>
        <dbReference type="ARBA" id="ARBA00001336"/>
    </source>
</evidence>
<sequence length="696" mass="77151">MASANLATERFYADRDAPVCSLAVGKSFAQLSSKEKKYAHYIGQASWAGARIIQEQTTPQARKLYDLLILTFSQDGKLADLAKLKQQSGVSDDDWSNLLQYTTQVFSNLANYRSFGFTKIVPRVPESSFAAVVAKSADSKKAVALWDELKDHIYQLLPDSSNYIGKRQEGHVSNYYLGEPITDLEVAAVQTAAEKLGIDVLNTRVQKDSSTDFTLLVASVNTSSETHEFEIGNNKGKLTVKFGDYSADLAKVNEALKQAKNFAANEHQAAMLEGYIRSFETGSIPDHKTASTSWVKDVGPVVESYIGFIESYVDPYGGRAEWEGFTAIVDKALSAQYEVLVNNAPDLIKVLPWGKDFEVDVFRKPDFTALEVVNFATGGIPAGINVSLPNYYEVREQTGFKNVSLANILAAKAPNEELTFIHPDDVEVYNKWDSKAFELQVANHELLGHGTGKLFEEREDGTLNFDPKKVINPLTGKAITSWYKAGQTPGSVLGEVSSSMEECRAETVALYLVSDLDILRIFKYTDPQDIDDIQYITFLLMARAGLKALEYYDPSTKKHGQAHMQARLGITQHLIKSGIARLEEVRGADGSLENAYVHVDRERVLKEGRAAAGKLLIELQVRKSTADGAGAREFYTNLTTPLPGWDGEIRDLVLRKRQPRKVFVQPNTFVENGEVAFKEYPSTPEGVIESCIERNI</sequence>
<keyword evidence="19" id="KW-1185">Reference proteome</keyword>
<dbReference type="GO" id="GO:0008239">
    <property type="term" value="F:dipeptidyl-peptidase activity"/>
    <property type="evidence" value="ECO:0007669"/>
    <property type="project" value="UniProtKB-UniRule"/>
</dbReference>
<feature type="binding site" evidence="17">
    <location>
        <position position="502"/>
    </location>
    <ligand>
        <name>Zn(2+)</name>
        <dbReference type="ChEBI" id="CHEBI:29105"/>
        <note>catalytic</note>
    </ligand>
</feature>
<organism evidence="18 19">
    <name type="scientific">Phlebiopsis gigantea (strain 11061_1 CR5-6)</name>
    <name type="common">White-rot fungus</name>
    <name type="synonym">Peniophora gigantea</name>
    <dbReference type="NCBI Taxonomy" id="745531"/>
    <lineage>
        <taxon>Eukaryota</taxon>
        <taxon>Fungi</taxon>
        <taxon>Dikarya</taxon>
        <taxon>Basidiomycota</taxon>
        <taxon>Agaricomycotina</taxon>
        <taxon>Agaricomycetes</taxon>
        <taxon>Polyporales</taxon>
        <taxon>Phanerochaetaceae</taxon>
        <taxon>Phlebiopsis</taxon>
    </lineage>
</organism>
<dbReference type="STRING" id="745531.A0A0C3SAE9"/>
<dbReference type="GO" id="GO:0004177">
    <property type="term" value="F:aminopeptidase activity"/>
    <property type="evidence" value="ECO:0007669"/>
    <property type="project" value="UniProtKB-KW"/>
</dbReference>
<evidence type="ECO:0000256" key="3">
    <source>
        <dbReference type="ARBA" id="ARBA00010200"/>
    </source>
</evidence>
<evidence type="ECO:0000256" key="12">
    <source>
        <dbReference type="ARBA" id="ARBA00023049"/>
    </source>
</evidence>
<dbReference type="GO" id="GO:0008235">
    <property type="term" value="F:metalloexopeptidase activity"/>
    <property type="evidence" value="ECO:0007669"/>
    <property type="project" value="InterPro"/>
</dbReference>
<dbReference type="AlphaFoldDB" id="A0A0C3SAE9"/>
<proteinExistence type="inferred from homology"/>
<evidence type="ECO:0000256" key="14">
    <source>
        <dbReference type="ARBA" id="ARBA00032119"/>
    </source>
</evidence>
<evidence type="ECO:0000256" key="13">
    <source>
        <dbReference type="ARBA" id="ARBA00031288"/>
    </source>
</evidence>
<dbReference type="GO" id="GO:0046872">
    <property type="term" value="F:metal ion binding"/>
    <property type="evidence" value="ECO:0007669"/>
    <property type="project" value="UniProtKB-KW"/>
</dbReference>
<keyword evidence="7 15" id="KW-0963">Cytoplasm</keyword>
<dbReference type="HOGENOM" id="CLU_011977_1_0_1"/>
<evidence type="ECO:0000256" key="4">
    <source>
        <dbReference type="ARBA" id="ARBA00012063"/>
    </source>
</evidence>
<dbReference type="PIRSF" id="PIRSF007828">
    <property type="entry name" value="Dipeptidyl-peptidase_III"/>
    <property type="match status" value="1"/>
</dbReference>
<evidence type="ECO:0000256" key="16">
    <source>
        <dbReference type="PIRSR" id="PIRSR007828-1"/>
    </source>
</evidence>
<evidence type="ECO:0000256" key="6">
    <source>
        <dbReference type="ARBA" id="ARBA00022438"/>
    </source>
</evidence>
<gene>
    <name evidence="18" type="ORF">PHLGIDRAFT_18743</name>
</gene>
<evidence type="ECO:0000256" key="2">
    <source>
        <dbReference type="ARBA" id="ARBA00004496"/>
    </source>
</evidence>
<comment type="catalytic activity">
    <reaction evidence="1 15">
        <text>Release of an N-terminal dipeptide from a peptide comprising four or more residues, with broad specificity. Also acts on dipeptidyl 2-naphthylamides.</text>
        <dbReference type="EC" id="3.4.14.4"/>
    </reaction>
</comment>
<evidence type="ECO:0000313" key="19">
    <source>
        <dbReference type="Proteomes" id="UP000053257"/>
    </source>
</evidence>
<evidence type="ECO:0000256" key="8">
    <source>
        <dbReference type="ARBA" id="ARBA00022670"/>
    </source>
</evidence>
<keyword evidence="6 15" id="KW-0031">Aminopeptidase</keyword>
<comment type="similarity">
    <text evidence="3 15">Belongs to the peptidase M49 family.</text>
</comment>
<reference evidence="18 19" key="1">
    <citation type="journal article" date="2014" name="PLoS Genet.">
        <title>Analysis of the Phlebiopsis gigantea genome, transcriptome and secretome provides insight into its pioneer colonization strategies of wood.</title>
        <authorList>
            <person name="Hori C."/>
            <person name="Ishida T."/>
            <person name="Igarashi K."/>
            <person name="Samejima M."/>
            <person name="Suzuki H."/>
            <person name="Master E."/>
            <person name="Ferreira P."/>
            <person name="Ruiz-Duenas F.J."/>
            <person name="Held B."/>
            <person name="Canessa P."/>
            <person name="Larrondo L.F."/>
            <person name="Schmoll M."/>
            <person name="Druzhinina I.S."/>
            <person name="Kubicek C.P."/>
            <person name="Gaskell J.A."/>
            <person name="Kersten P."/>
            <person name="St John F."/>
            <person name="Glasner J."/>
            <person name="Sabat G."/>
            <person name="Splinter BonDurant S."/>
            <person name="Syed K."/>
            <person name="Yadav J."/>
            <person name="Mgbeahuruike A.C."/>
            <person name="Kovalchuk A."/>
            <person name="Asiegbu F.O."/>
            <person name="Lackner G."/>
            <person name="Hoffmeister D."/>
            <person name="Rencoret J."/>
            <person name="Gutierrez A."/>
            <person name="Sun H."/>
            <person name="Lindquist E."/>
            <person name="Barry K."/>
            <person name="Riley R."/>
            <person name="Grigoriev I.V."/>
            <person name="Henrissat B."/>
            <person name="Kues U."/>
            <person name="Berka R.M."/>
            <person name="Martinez A.T."/>
            <person name="Covert S.F."/>
            <person name="Blanchette R.A."/>
            <person name="Cullen D."/>
        </authorList>
    </citation>
    <scope>NUCLEOTIDE SEQUENCE [LARGE SCALE GENOMIC DNA]</scope>
    <source>
        <strain evidence="18 19">11061_1 CR5-6</strain>
    </source>
</reference>
<dbReference type="Pfam" id="PF03571">
    <property type="entry name" value="Peptidase_M49"/>
    <property type="match status" value="1"/>
</dbReference>
<dbReference type="EC" id="3.4.14.4" evidence="4 15"/>
<comment type="subcellular location">
    <subcellularLocation>
        <location evidence="2">Cytoplasm</location>
    </subcellularLocation>
</comment>
<keyword evidence="8 15" id="KW-0645">Protease</keyword>
<keyword evidence="9 15" id="KW-0479">Metal-binding</keyword>
<dbReference type="GO" id="GO:0005737">
    <property type="term" value="C:cytoplasm"/>
    <property type="evidence" value="ECO:0007669"/>
    <property type="project" value="UniProtKB-SubCell"/>
</dbReference>
<dbReference type="InterPro" id="IPR005317">
    <property type="entry name" value="Dipeptidyl-peptase3"/>
</dbReference>
<dbReference type="PANTHER" id="PTHR23422">
    <property type="entry name" value="DIPEPTIDYL PEPTIDASE III-RELATED"/>
    <property type="match status" value="1"/>
</dbReference>
<protein>
    <recommendedName>
        <fullName evidence="5 15">Dipeptidyl peptidase 3</fullName>
        <ecNumber evidence="4 15">3.4.14.4</ecNumber>
    </recommendedName>
    <alternativeName>
        <fullName evidence="13 15">Dipeptidyl aminopeptidase III</fullName>
    </alternativeName>
    <alternativeName>
        <fullName evidence="14 15">Dipeptidyl peptidase III</fullName>
    </alternativeName>
</protein>
<dbReference type="OrthoDB" id="4694525at2759"/>
<comment type="cofactor">
    <cofactor evidence="15 17">
        <name>Zn(2+)</name>
        <dbReference type="ChEBI" id="CHEBI:29105"/>
    </cofactor>
    <text evidence="15 17">Binds 1 zinc ion per subunit.</text>
</comment>
<dbReference type="Gene3D" id="3.30.540.30">
    <property type="match status" value="3"/>
</dbReference>
<dbReference type="Proteomes" id="UP000053257">
    <property type="component" value="Unassembled WGS sequence"/>
</dbReference>
<evidence type="ECO:0000256" key="17">
    <source>
        <dbReference type="PIRSR" id="PIRSR007828-2"/>
    </source>
</evidence>
<dbReference type="EMBL" id="KN840470">
    <property type="protein sequence ID" value="KIP09147.1"/>
    <property type="molecule type" value="Genomic_DNA"/>
</dbReference>
<evidence type="ECO:0000256" key="7">
    <source>
        <dbReference type="ARBA" id="ARBA00022490"/>
    </source>
</evidence>
<dbReference type="FunFam" id="3.30.540.30:FF:000002">
    <property type="entry name" value="Dipeptidyl peptidase 3"/>
    <property type="match status" value="1"/>
</dbReference>
<keyword evidence="10 15" id="KW-0378">Hydrolase</keyword>
<evidence type="ECO:0000256" key="10">
    <source>
        <dbReference type="ARBA" id="ARBA00022801"/>
    </source>
</evidence>